<protein>
    <recommendedName>
        <fullName evidence="4">Secreted protein</fullName>
    </recommendedName>
</protein>
<evidence type="ECO:0000313" key="3">
    <source>
        <dbReference type="Proteomes" id="UP001153328"/>
    </source>
</evidence>
<accession>A0A9W4GXL2</accession>
<name>A0A9W4GXL2_9ACTN</name>
<keyword evidence="1" id="KW-0732">Signal</keyword>
<dbReference type="AlphaFoldDB" id="A0A9W4GXL2"/>
<feature type="signal peptide" evidence="1">
    <location>
        <begin position="1"/>
        <end position="22"/>
    </location>
</feature>
<keyword evidence="3" id="KW-1185">Reference proteome</keyword>
<evidence type="ECO:0000256" key="1">
    <source>
        <dbReference type="SAM" id="SignalP"/>
    </source>
</evidence>
<comment type="caution">
    <text evidence="2">The sequence shown here is derived from an EMBL/GenBank/DDBJ whole genome shotgun (WGS) entry which is preliminary data.</text>
</comment>
<gene>
    <name evidence="2" type="ORF">SBRY_140038</name>
</gene>
<feature type="chain" id="PRO_5040938330" description="Secreted protein" evidence="1">
    <location>
        <begin position="23"/>
        <end position="157"/>
    </location>
</feature>
<sequence length="157" mass="16722">MLIRVRWAVTAAVAVVCAVPTAADGAQAVAGGVPDVAPLSKGEVQAQVQEVVARAGLSRWSDHLAAITLTARQDGRPVPQECTADWPDAVSGTPQQVARLLAELGRAGWHQVSRHDEARWRSVTLDHGGWRLSVLDMPPPVSSSTDDLFVTAMRRGC</sequence>
<dbReference type="Proteomes" id="UP001153328">
    <property type="component" value="Unassembled WGS sequence"/>
</dbReference>
<dbReference type="EMBL" id="CAJVAX010000006">
    <property type="protein sequence ID" value="CAG7620999.1"/>
    <property type="molecule type" value="Genomic_DNA"/>
</dbReference>
<dbReference type="RefSeq" id="WP_205047122.1">
    <property type="nucleotide sequence ID" value="NZ_CAJVAX010000006.1"/>
</dbReference>
<reference evidence="2" key="1">
    <citation type="submission" date="2021-06" db="EMBL/GenBank/DDBJ databases">
        <authorList>
            <person name="Arsene-Ploetze F."/>
        </authorList>
    </citation>
    <scope>NUCLEOTIDE SEQUENCE</scope>
    <source>
        <strain evidence="2">SBRY1</strain>
    </source>
</reference>
<evidence type="ECO:0008006" key="4">
    <source>
        <dbReference type="Google" id="ProtNLM"/>
    </source>
</evidence>
<proteinExistence type="predicted"/>
<evidence type="ECO:0000313" key="2">
    <source>
        <dbReference type="EMBL" id="CAG7620999.1"/>
    </source>
</evidence>
<organism evidence="2 3">
    <name type="scientific">Actinacidiphila bryophytorum</name>
    <dbReference type="NCBI Taxonomy" id="1436133"/>
    <lineage>
        <taxon>Bacteria</taxon>
        <taxon>Bacillati</taxon>
        <taxon>Actinomycetota</taxon>
        <taxon>Actinomycetes</taxon>
        <taxon>Kitasatosporales</taxon>
        <taxon>Streptomycetaceae</taxon>
        <taxon>Actinacidiphila</taxon>
    </lineage>
</organism>